<feature type="region of interest" description="Disordered" evidence="2">
    <location>
        <begin position="198"/>
        <end position="220"/>
    </location>
</feature>
<evidence type="ECO:0000313" key="5">
    <source>
        <dbReference type="Proteomes" id="UP000000689"/>
    </source>
</evidence>
<name>G0W718_NAUDC</name>
<accession>G0W718</accession>
<evidence type="ECO:0000256" key="2">
    <source>
        <dbReference type="SAM" id="MobiDB-lite"/>
    </source>
</evidence>
<dbReference type="Gene3D" id="3.40.30.10">
    <property type="entry name" value="Glutaredoxin"/>
    <property type="match status" value="1"/>
</dbReference>
<dbReference type="GO" id="GO:0031683">
    <property type="term" value="F:G-protein beta/gamma-subunit complex binding"/>
    <property type="evidence" value="ECO:0007669"/>
    <property type="project" value="EnsemblFungi"/>
</dbReference>
<dbReference type="EMBL" id="HE580268">
    <property type="protein sequence ID" value="CCD23579.1"/>
    <property type="molecule type" value="Genomic_DNA"/>
</dbReference>
<dbReference type="GO" id="GO:0071444">
    <property type="term" value="P:cellular response to pheromone"/>
    <property type="evidence" value="ECO:0007669"/>
    <property type="project" value="EnsemblFungi"/>
</dbReference>
<dbReference type="GeneID" id="11498520"/>
<dbReference type="InterPro" id="IPR036249">
    <property type="entry name" value="Thioredoxin-like_sf"/>
</dbReference>
<dbReference type="InterPro" id="IPR024253">
    <property type="entry name" value="Phosducin_thioredoxin-like_dom"/>
</dbReference>
<proteinExistence type="inferred from homology"/>
<reference evidence="4 5" key="1">
    <citation type="journal article" date="2011" name="Proc. Natl. Acad. Sci. U.S.A.">
        <title>Evolutionary erosion of yeast sex chromosomes by mating-type switching accidents.</title>
        <authorList>
            <person name="Gordon J.L."/>
            <person name="Armisen D."/>
            <person name="Proux-Wera E."/>
            <person name="Oheigeartaigh S.S."/>
            <person name="Byrne K.P."/>
            <person name="Wolfe K.H."/>
        </authorList>
    </citation>
    <scope>NUCLEOTIDE SEQUENCE [LARGE SCALE GENOMIC DNA]</scope>
    <source>
        <strain evidence="5">ATCC 10597 / BCRC 20456 / CBS 421 / NBRC 0211 / NRRL Y-12639</strain>
    </source>
</reference>
<dbReference type="GO" id="GO:0006457">
    <property type="term" value="P:protein folding"/>
    <property type="evidence" value="ECO:0007669"/>
    <property type="project" value="EnsemblFungi"/>
</dbReference>
<dbReference type="STRING" id="1071378.G0W718"/>
<dbReference type="eggNOG" id="KOG1672">
    <property type="taxonomic scope" value="Eukaryota"/>
</dbReference>
<organism evidence="4 5">
    <name type="scientific">Naumovozyma dairenensis (strain ATCC 10597 / BCRC 20456 / CBS 421 / NBRC 0211 / NRRL Y-12639)</name>
    <name type="common">Saccharomyces dairenensis</name>
    <dbReference type="NCBI Taxonomy" id="1071378"/>
    <lineage>
        <taxon>Eukaryota</taxon>
        <taxon>Fungi</taxon>
        <taxon>Dikarya</taxon>
        <taxon>Ascomycota</taxon>
        <taxon>Saccharomycotina</taxon>
        <taxon>Saccharomycetes</taxon>
        <taxon>Saccharomycetales</taxon>
        <taxon>Saccharomycetaceae</taxon>
        <taxon>Naumovozyma</taxon>
    </lineage>
</organism>
<comment type="similarity">
    <text evidence="1">Belongs to the phosducin family.</text>
</comment>
<dbReference type="Pfam" id="PF02114">
    <property type="entry name" value="Phosducin"/>
    <property type="match status" value="1"/>
</dbReference>
<dbReference type="KEGG" id="ndi:NDAI_0B05460"/>
<sequence>MTEKIDTYENRILDNKKELRDDDDISFDELMDDLDDENIFSKYREQRMQEISDHLKTVKKNVNDNGYGDLIEVKNESELIKMSTNVPKIIIHFGLDTFAKCRYMDDKLKQLSRKYLNTKFVKVSVTLCPFLVEKLQIKTLPFVVGYIKGLEAGRLIGFSKLGNDPNGFPIENLEKFFLSTRVIESFSGTTIKQDARKIGSSGRYQRTADDEDASDSSLDI</sequence>
<evidence type="ECO:0000259" key="3">
    <source>
        <dbReference type="Pfam" id="PF02114"/>
    </source>
</evidence>
<dbReference type="OrthoDB" id="10257948at2759"/>
<evidence type="ECO:0000256" key="1">
    <source>
        <dbReference type="ARBA" id="ARBA00009686"/>
    </source>
</evidence>
<protein>
    <recommendedName>
        <fullName evidence="3">Phosducin domain-containing protein</fullName>
    </recommendedName>
</protein>
<dbReference type="SUPFAM" id="SSF52833">
    <property type="entry name" value="Thioredoxin-like"/>
    <property type="match status" value="1"/>
</dbReference>
<dbReference type="OMA" id="CVIAFID"/>
<keyword evidence="5" id="KW-1185">Reference proteome</keyword>
<dbReference type="Proteomes" id="UP000000689">
    <property type="component" value="Chromosome 2"/>
</dbReference>
<gene>
    <name evidence="4" type="primary">NDAI0B05460</name>
    <name evidence="4" type="ordered locus">NDAI_0B05460</name>
</gene>
<dbReference type="AlphaFoldDB" id="G0W718"/>
<dbReference type="GO" id="GO:0045944">
    <property type="term" value="P:positive regulation of transcription by RNA polymerase II"/>
    <property type="evidence" value="ECO:0007669"/>
    <property type="project" value="EnsemblFungi"/>
</dbReference>
<dbReference type="HOGENOM" id="CLU_072378_0_0_1"/>
<dbReference type="RefSeq" id="XP_003668822.1">
    <property type="nucleotide sequence ID" value="XM_003668774.1"/>
</dbReference>
<dbReference type="PANTHER" id="PTHR21148">
    <property type="entry name" value="THIOREDOXIN DOMAIN-CONTAINING PROTEIN 9"/>
    <property type="match status" value="1"/>
</dbReference>
<feature type="domain" description="Phosducin" evidence="3">
    <location>
        <begin position="29"/>
        <end position="127"/>
    </location>
</feature>
<evidence type="ECO:0000313" key="4">
    <source>
        <dbReference type="EMBL" id="CCD23579.1"/>
    </source>
</evidence>